<protein>
    <recommendedName>
        <fullName evidence="4">Hydrophobin</fullName>
    </recommendedName>
</protein>
<dbReference type="Proteomes" id="UP000293360">
    <property type="component" value="Unassembled WGS sequence"/>
</dbReference>
<organism evidence="2 3">
    <name type="scientific">Monosporascus ibericus</name>
    <dbReference type="NCBI Taxonomy" id="155417"/>
    <lineage>
        <taxon>Eukaryota</taxon>
        <taxon>Fungi</taxon>
        <taxon>Dikarya</taxon>
        <taxon>Ascomycota</taxon>
        <taxon>Pezizomycotina</taxon>
        <taxon>Sordariomycetes</taxon>
        <taxon>Xylariomycetidae</taxon>
        <taxon>Xylariales</taxon>
        <taxon>Xylariales incertae sedis</taxon>
        <taxon>Monosporascus</taxon>
    </lineage>
</organism>
<dbReference type="OrthoDB" id="4828278at2759"/>
<gene>
    <name evidence="2" type="ORF">DL764_003546</name>
</gene>
<evidence type="ECO:0000313" key="2">
    <source>
        <dbReference type="EMBL" id="RYP05802.1"/>
    </source>
</evidence>
<proteinExistence type="predicted"/>
<keyword evidence="3" id="KW-1185">Reference proteome</keyword>
<evidence type="ECO:0008006" key="4">
    <source>
        <dbReference type="Google" id="ProtNLM"/>
    </source>
</evidence>
<dbReference type="AlphaFoldDB" id="A0A4Q4THU6"/>
<name>A0A4Q4THU6_9PEZI</name>
<evidence type="ECO:0000313" key="3">
    <source>
        <dbReference type="Proteomes" id="UP000293360"/>
    </source>
</evidence>
<keyword evidence="1" id="KW-0732">Signal</keyword>
<dbReference type="EMBL" id="QJNU01000155">
    <property type="protein sequence ID" value="RYP05802.1"/>
    <property type="molecule type" value="Genomic_DNA"/>
</dbReference>
<reference evidence="2 3" key="1">
    <citation type="submission" date="2018-06" db="EMBL/GenBank/DDBJ databases">
        <title>Complete Genomes of Monosporascus.</title>
        <authorList>
            <person name="Robinson A.J."/>
            <person name="Natvig D.O."/>
        </authorList>
    </citation>
    <scope>NUCLEOTIDE SEQUENCE [LARGE SCALE GENOMIC DNA]</scope>
    <source>
        <strain evidence="2 3">CBS 110550</strain>
    </source>
</reference>
<sequence>MRVAILTALYLLAARAAAQTAYCCTLNSNNQIVLEADQTAVCCDSARGRIVGDNEAGRTPGECELEVGLYGFEICCRQQTTYICDF</sequence>
<feature type="signal peptide" evidence="1">
    <location>
        <begin position="1"/>
        <end position="18"/>
    </location>
</feature>
<comment type="caution">
    <text evidence="2">The sequence shown here is derived from an EMBL/GenBank/DDBJ whole genome shotgun (WGS) entry which is preliminary data.</text>
</comment>
<evidence type="ECO:0000256" key="1">
    <source>
        <dbReference type="SAM" id="SignalP"/>
    </source>
</evidence>
<feature type="chain" id="PRO_5020301328" description="Hydrophobin" evidence="1">
    <location>
        <begin position="19"/>
        <end position="86"/>
    </location>
</feature>
<accession>A0A4Q4THU6</accession>